<proteinExistence type="predicted"/>
<dbReference type="EMBL" id="KZ825563">
    <property type="protein sequence ID" value="PYI27752.1"/>
    <property type="molecule type" value="Genomic_DNA"/>
</dbReference>
<gene>
    <name evidence="1" type="ORF">BP00DRAFT_352756</name>
</gene>
<reference evidence="1 2" key="1">
    <citation type="submission" date="2018-02" db="EMBL/GenBank/DDBJ databases">
        <title>The genomes of Aspergillus section Nigri reveals drivers in fungal speciation.</title>
        <authorList>
            <consortium name="DOE Joint Genome Institute"/>
            <person name="Vesth T.C."/>
            <person name="Nybo J."/>
            <person name="Theobald S."/>
            <person name="Brandl J."/>
            <person name="Frisvad J.C."/>
            <person name="Nielsen K.F."/>
            <person name="Lyhne E.K."/>
            <person name="Kogle M.E."/>
            <person name="Kuo A."/>
            <person name="Riley R."/>
            <person name="Clum A."/>
            <person name="Nolan M."/>
            <person name="Lipzen A."/>
            <person name="Salamov A."/>
            <person name="Henrissat B."/>
            <person name="Wiebenga A."/>
            <person name="De vries R.P."/>
            <person name="Grigoriev I.V."/>
            <person name="Mortensen U.H."/>
            <person name="Andersen M.R."/>
            <person name="Baker S.E."/>
        </authorList>
    </citation>
    <scope>NUCLEOTIDE SEQUENCE [LARGE SCALE GENOMIC DNA]</scope>
    <source>
        <strain evidence="1 2">CBS 114.80</strain>
    </source>
</reference>
<dbReference type="Proteomes" id="UP000248817">
    <property type="component" value="Unassembled WGS sequence"/>
</dbReference>
<dbReference type="AlphaFoldDB" id="A0A2V5HYC8"/>
<evidence type="ECO:0000313" key="2">
    <source>
        <dbReference type="Proteomes" id="UP000248817"/>
    </source>
</evidence>
<organism evidence="1 2">
    <name type="scientific">Aspergillus indologenus CBS 114.80</name>
    <dbReference type="NCBI Taxonomy" id="1450541"/>
    <lineage>
        <taxon>Eukaryota</taxon>
        <taxon>Fungi</taxon>
        <taxon>Dikarya</taxon>
        <taxon>Ascomycota</taxon>
        <taxon>Pezizomycotina</taxon>
        <taxon>Eurotiomycetes</taxon>
        <taxon>Eurotiomycetidae</taxon>
        <taxon>Eurotiales</taxon>
        <taxon>Aspergillaceae</taxon>
        <taxon>Aspergillus</taxon>
        <taxon>Aspergillus subgen. Circumdati</taxon>
    </lineage>
</organism>
<name>A0A2V5HYC8_9EURO</name>
<sequence>MCSQYYLKFDCGCTVAEGDVVFCAKRGSASCTGVRTQIRRREGYNCPAHGGP</sequence>
<protein>
    <submittedName>
        <fullName evidence="1">Uncharacterized protein</fullName>
    </submittedName>
</protein>
<accession>A0A2V5HYC8</accession>
<evidence type="ECO:0000313" key="1">
    <source>
        <dbReference type="EMBL" id="PYI27752.1"/>
    </source>
</evidence>
<keyword evidence="2" id="KW-1185">Reference proteome</keyword>